<keyword evidence="7" id="KW-1185">Reference proteome</keyword>
<name>A0A833QT69_9POAL</name>
<dbReference type="GO" id="GO:0008270">
    <property type="term" value="F:zinc ion binding"/>
    <property type="evidence" value="ECO:0007669"/>
    <property type="project" value="UniProtKB-KW"/>
</dbReference>
<keyword evidence="2" id="KW-0863">Zinc-finger</keyword>
<evidence type="ECO:0000256" key="2">
    <source>
        <dbReference type="ARBA" id="ARBA00022771"/>
    </source>
</evidence>
<evidence type="ECO:0000313" key="7">
    <source>
        <dbReference type="Proteomes" id="UP000623129"/>
    </source>
</evidence>
<feature type="region of interest" description="Disordered" evidence="4">
    <location>
        <begin position="140"/>
        <end position="184"/>
    </location>
</feature>
<protein>
    <submittedName>
        <fullName evidence="6">CONSTANS-like 1</fullName>
    </submittedName>
</protein>
<dbReference type="PANTHER" id="PTHR31717:SF60">
    <property type="entry name" value="B-BOX TYPE ZINC FINGER FAMILY PROTEIN"/>
    <property type="match status" value="1"/>
</dbReference>
<dbReference type="AlphaFoldDB" id="A0A833QT69"/>
<reference evidence="6" key="1">
    <citation type="submission" date="2020-01" db="EMBL/GenBank/DDBJ databases">
        <title>Genome sequence of Kobresia littledalei, the first chromosome-level genome in the family Cyperaceae.</title>
        <authorList>
            <person name="Qu G."/>
        </authorList>
    </citation>
    <scope>NUCLEOTIDE SEQUENCE</scope>
    <source>
        <strain evidence="6">C.B.Clarke</strain>
        <tissue evidence="6">Leaf</tissue>
    </source>
</reference>
<keyword evidence="3" id="KW-0862">Zinc</keyword>
<evidence type="ECO:0000313" key="6">
    <source>
        <dbReference type="EMBL" id="KAF3327586.1"/>
    </source>
</evidence>
<dbReference type="CDD" id="cd19821">
    <property type="entry name" value="Bbox1_BBX-like"/>
    <property type="match status" value="1"/>
</dbReference>
<evidence type="ECO:0000256" key="1">
    <source>
        <dbReference type="ARBA" id="ARBA00022723"/>
    </source>
</evidence>
<dbReference type="InterPro" id="IPR000315">
    <property type="entry name" value="Znf_B-box"/>
</dbReference>
<accession>A0A833QT69</accession>
<feature type="domain" description="B box-type" evidence="5">
    <location>
        <begin position="7"/>
        <end position="53"/>
    </location>
</feature>
<evidence type="ECO:0000256" key="4">
    <source>
        <dbReference type="SAM" id="MobiDB-lite"/>
    </source>
</evidence>
<dbReference type="EMBL" id="SWLB01000017">
    <property type="protein sequence ID" value="KAF3327586.1"/>
    <property type="molecule type" value="Genomic_DNA"/>
</dbReference>
<gene>
    <name evidence="6" type="ORF">FCM35_KLT07704</name>
</gene>
<evidence type="ECO:0000259" key="5">
    <source>
        <dbReference type="SMART" id="SM00336"/>
    </source>
</evidence>
<proteinExistence type="predicted"/>
<comment type="caution">
    <text evidence="6">The sequence shown here is derived from an EMBL/GenBank/DDBJ whole genome shotgun (WGS) entry which is preliminary data.</text>
</comment>
<dbReference type="OrthoDB" id="153872at2759"/>
<dbReference type="InterPro" id="IPR049808">
    <property type="entry name" value="CONSTANS-like_Bbox1"/>
</dbReference>
<dbReference type="SMART" id="SM00336">
    <property type="entry name" value="BBOX"/>
    <property type="match status" value="1"/>
</dbReference>
<feature type="region of interest" description="Disordered" evidence="4">
    <location>
        <begin position="89"/>
        <end position="127"/>
    </location>
</feature>
<dbReference type="Proteomes" id="UP000623129">
    <property type="component" value="Unassembled WGS sequence"/>
</dbReference>
<dbReference type="PANTHER" id="PTHR31717">
    <property type="entry name" value="ZINC FINGER PROTEIN CONSTANS-LIKE 10"/>
    <property type="match status" value="1"/>
</dbReference>
<feature type="compositionally biased region" description="Polar residues" evidence="4">
    <location>
        <begin position="151"/>
        <end position="177"/>
    </location>
</feature>
<evidence type="ECO:0000256" key="3">
    <source>
        <dbReference type="ARBA" id="ARBA00022833"/>
    </source>
</evidence>
<sequence length="197" mass="21470">MEKAIEKNELSCALCNAEPHVHCKSDEAFLCYTCDAHVHRANFLVARHARAILCCKCKIPTRVHTSGPSLDKVVISTCDECAESLVTGEVEESVSGSGSDSDSDSDLNLNSCPDEEEEENGVVPVSVEEAVTGWKRRRVSNGLEDQEDTSRYSTSDLGNTESLSSDDGATSLSSDSNPRAHKRSVLWHVVFSNAEHR</sequence>
<feature type="compositionally biased region" description="Low complexity" evidence="4">
    <location>
        <begin position="89"/>
        <end position="111"/>
    </location>
</feature>
<organism evidence="6 7">
    <name type="scientific">Carex littledalei</name>
    <dbReference type="NCBI Taxonomy" id="544730"/>
    <lineage>
        <taxon>Eukaryota</taxon>
        <taxon>Viridiplantae</taxon>
        <taxon>Streptophyta</taxon>
        <taxon>Embryophyta</taxon>
        <taxon>Tracheophyta</taxon>
        <taxon>Spermatophyta</taxon>
        <taxon>Magnoliopsida</taxon>
        <taxon>Liliopsida</taxon>
        <taxon>Poales</taxon>
        <taxon>Cyperaceae</taxon>
        <taxon>Cyperoideae</taxon>
        <taxon>Cariceae</taxon>
        <taxon>Carex</taxon>
        <taxon>Carex subgen. Euthyceras</taxon>
    </lineage>
</organism>
<keyword evidence="1" id="KW-0479">Metal-binding</keyword>